<sequence>MAGKVFAKSSLIETETPDVINFADTRSSVVSGERQWRLLTHRLGAMGPGLFLQGRFISQLPSWHYHVGWAVLRVDGGPSTFGGASSFQTCTEFSERILLWNFRLTAQNLIFLTISPWGRDVDLKG</sequence>
<proteinExistence type="predicted"/>
<comment type="caution">
    <text evidence="1">The sequence shown here is derived from an EMBL/GenBank/DDBJ whole genome shotgun (WGS) entry which is preliminary data.</text>
</comment>
<reference evidence="1 2" key="1">
    <citation type="submission" date="2020-12" db="EMBL/GenBank/DDBJ databases">
        <title>De novo assembly of Tibetan sheep genome.</title>
        <authorList>
            <person name="Li X."/>
        </authorList>
    </citation>
    <scope>NUCLEOTIDE SEQUENCE [LARGE SCALE GENOMIC DNA]</scope>
    <source>
        <tissue evidence="1">Heart</tissue>
    </source>
</reference>
<dbReference type="EMBL" id="JAEMGP010000014">
    <property type="protein sequence ID" value="KAG5200286.1"/>
    <property type="molecule type" value="Genomic_DNA"/>
</dbReference>
<name>A0A836A2R1_SHEEP</name>
<organism evidence="1 2">
    <name type="scientific">Ovis aries</name>
    <name type="common">Sheep</name>
    <dbReference type="NCBI Taxonomy" id="9940"/>
    <lineage>
        <taxon>Eukaryota</taxon>
        <taxon>Metazoa</taxon>
        <taxon>Chordata</taxon>
        <taxon>Craniata</taxon>
        <taxon>Vertebrata</taxon>
        <taxon>Euteleostomi</taxon>
        <taxon>Mammalia</taxon>
        <taxon>Eutheria</taxon>
        <taxon>Laurasiatheria</taxon>
        <taxon>Artiodactyla</taxon>
        <taxon>Ruminantia</taxon>
        <taxon>Pecora</taxon>
        <taxon>Bovidae</taxon>
        <taxon>Caprinae</taxon>
        <taxon>Ovis</taxon>
    </lineage>
</organism>
<gene>
    <name evidence="1" type="ORF">JEQ12_004820</name>
</gene>
<protein>
    <submittedName>
        <fullName evidence="1">Uncharacterized protein</fullName>
    </submittedName>
</protein>
<accession>A0A836A2R1</accession>
<dbReference type="Proteomes" id="UP000664991">
    <property type="component" value="Chromosome 14"/>
</dbReference>
<evidence type="ECO:0000313" key="2">
    <source>
        <dbReference type="Proteomes" id="UP000664991"/>
    </source>
</evidence>
<dbReference type="AlphaFoldDB" id="A0A836A2R1"/>
<evidence type="ECO:0000313" key="1">
    <source>
        <dbReference type="EMBL" id="KAG5200286.1"/>
    </source>
</evidence>